<dbReference type="SUPFAM" id="SSF53300">
    <property type="entry name" value="vWA-like"/>
    <property type="match status" value="1"/>
</dbReference>
<keyword evidence="3" id="KW-1185">Reference proteome</keyword>
<dbReference type="InterPro" id="IPR036465">
    <property type="entry name" value="vWFA_dom_sf"/>
</dbReference>
<reference evidence="2 3" key="1">
    <citation type="submission" date="2019-06" db="EMBL/GenBank/DDBJ databases">
        <title>Micromonospora ordensis sp. nov., isolated from deep marine sediment.</title>
        <authorList>
            <person name="Veyisoglu A."/>
            <person name="Carro L."/>
            <person name="Klenk H.-P."/>
            <person name="Sahin N."/>
        </authorList>
    </citation>
    <scope>NUCLEOTIDE SEQUENCE [LARGE SCALE GENOMIC DNA]</scope>
    <source>
        <strain evidence="2 3">S2509</strain>
    </source>
</reference>
<dbReference type="Gene3D" id="3.40.50.410">
    <property type="entry name" value="von Willebrand factor, type A domain"/>
    <property type="match status" value="1"/>
</dbReference>
<dbReference type="Pfam" id="PF13768">
    <property type="entry name" value="VWA_3"/>
    <property type="match status" value="1"/>
</dbReference>
<evidence type="ECO:0000313" key="2">
    <source>
        <dbReference type="EMBL" id="TNH31259.1"/>
    </source>
</evidence>
<evidence type="ECO:0000259" key="1">
    <source>
        <dbReference type="PROSITE" id="PS50234"/>
    </source>
</evidence>
<dbReference type="PROSITE" id="PS50234">
    <property type="entry name" value="VWFA"/>
    <property type="match status" value="1"/>
</dbReference>
<dbReference type="AlphaFoldDB" id="A0A5C4QYX8"/>
<proteinExistence type="predicted"/>
<dbReference type="PANTHER" id="PTHR45737:SF6">
    <property type="entry name" value="VON WILLEBRAND FACTOR A DOMAIN-CONTAINING PROTEIN 5A"/>
    <property type="match status" value="1"/>
</dbReference>
<protein>
    <submittedName>
        <fullName evidence="2">VWA domain-containing protein</fullName>
    </submittedName>
</protein>
<organism evidence="2 3">
    <name type="scientific">Micromonospora orduensis</name>
    <dbReference type="NCBI Taxonomy" id="1420891"/>
    <lineage>
        <taxon>Bacteria</taxon>
        <taxon>Bacillati</taxon>
        <taxon>Actinomycetota</taxon>
        <taxon>Actinomycetes</taxon>
        <taxon>Micromonosporales</taxon>
        <taxon>Micromonosporaceae</taxon>
        <taxon>Micromonospora</taxon>
    </lineage>
</organism>
<dbReference type="Proteomes" id="UP000306145">
    <property type="component" value="Unassembled WGS sequence"/>
</dbReference>
<dbReference type="SMART" id="SM00327">
    <property type="entry name" value="VWA"/>
    <property type="match status" value="1"/>
</dbReference>
<dbReference type="RefSeq" id="WP_139582624.1">
    <property type="nucleotide sequence ID" value="NZ_VDFY01000080.1"/>
</dbReference>
<feature type="domain" description="VWFA" evidence="1">
    <location>
        <begin position="49"/>
        <end position="233"/>
    </location>
</feature>
<dbReference type="CDD" id="cd00198">
    <property type="entry name" value="vWFA"/>
    <property type="match status" value="1"/>
</dbReference>
<dbReference type="OrthoDB" id="568872at2"/>
<dbReference type="EMBL" id="VDFY01000080">
    <property type="protein sequence ID" value="TNH31259.1"/>
    <property type="molecule type" value="Genomic_DNA"/>
</dbReference>
<sequence length="476" mass="51141">MEFSLQVSQNKYLPANGREMHAILSVVGESSGPETVGPARADPRRLVEVLVIDCSGSMANPPTKIAAARRATAAAIDVLPDGVRFAVVEGTERARMVFPSASRLMTASAETRAHARAAVSRLSPGGGTAMGSWLAAARDLLPDDPSAICHVLLLTDGINQHETPQELERVLDTCAGRFVCDARGIGDGWHPRDLLRIAGVLRGTAEAVRRPAELEAGFRATIDAALGKLLPDLRIRVRTMPYSTVAFVKQASPTLTDLTGYADTVDDRTVEFATGSWGAERRDYHLCLTVDPSAAHLEEDQMAARVTLLVQGEVRAGPAPVLVHWTDDLVKSSRLDPRVSHVTGQEEVRQAINAGCDAYDRGDRVEAHAQWTRAVELARLARDEKALEQLRYLVDLEPDGLVRLKPNLSRVDVNVSLLFSSQTVHATGTPEPVPDAPVGEDRLCAACGHLSPPDAVYCEQCDAVLDDPGLSGEAAT</sequence>
<evidence type="ECO:0000313" key="3">
    <source>
        <dbReference type="Proteomes" id="UP000306145"/>
    </source>
</evidence>
<dbReference type="PANTHER" id="PTHR45737">
    <property type="entry name" value="VON WILLEBRAND FACTOR A DOMAIN-CONTAINING PROTEIN 5A"/>
    <property type="match status" value="1"/>
</dbReference>
<comment type="caution">
    <text evidence="2">The sequence shown here is derived from an EMBL/GenBank/DDBJ whole genome shotgun (WGS) entry which is preliminary data.</text>
</comment>
<dbReference type="InterPro" id="IPR002035">
    <property type="entry name" value="VWF_A"/>
</dbReference>
<dbReference type="Gene3D" id="1.20.120.1690">
    <property type="match status" value="1"/>
</dbReference>
<gene>
    <name evidence="2" type="ORF">FHG89_03185</name>
</gene>
<dbReference type="Gene3D" id="2.60.40.3670">
    <property type="match status" value="1"/>
</dbReference>
<name>A0A5C4QYX8_9ACTN</name>
<accession>A0A5C4QYX8</accession>